<dbReference type="GO" id="GO:0016020">
    <property type="term" value="C:membrane"/>
    <property type="evidence" value="ECO:0007669"/>
    <property type="project" value="InterPro"/>
</dbReference>
<dbReference type="Proteomes" id="UP000009881">
    <property type="component" value="Unassembled WGS sequence"/>
</dbReference>
<keyword evidence="2" id="KW-1133">Transmembrane helix</keyword>
<comment type="caution">
    <text evidence="3">The sequence shown here is derived from an EMBL/GenBank/DDBJ whole genome shotgun (WGS) entry which is preliminary data.</text>
</comment>
<sequence>MPLILLVLFIAVPVIEIGVFIQVGGLIGLWPTLGIVILTAVAGTALLKQQGLAVMRRAQDSLNRGEMPLREVFDGACLLFAGALLLTPGFVTDATGLLLFLPPFRDALRRTIVPALVKRGKMHYSATYTDASGHHHHRQSGGGAFGADGPGTPGSGAEIDGDYRDVTPGRPEGEVGHRDGDRDDAPPPEDMPPRPGPPRS</sequence>
<feature type="compositionally biased region" description="Basic and acidic residues" evidence="1">
    <location>
        <begin position="161"/>
        <end position="185"/>
    </location>
</feature>
<dbReference type="AlphaFoldDB" id="K9H3T1"/>
<dbReference type="STRING" id="1238182.C882_3271"/>
<reference evidence="3 4" key="1">
    <citation type="journal article" date="2013" name="Genome Announc.">
        <title>Draft Genome Sequence of an Alphaproteobacterium, Caenispirillum salinarum AK4(T), Isolated from a Solar Saltern.</title>
        <authorList>
            <person name="Khatri I."/>
            <person name="Singh A."/>
            <person name="Korpole S."/>
            <person name="Pinnaka A.K."/>
            <person name="Subramanian S."/>
        </authorList>
    </citation>
    <scope>NUCLEOTIDE SEQUENCE [LARGE SCALE GENOMIC DNA]</scope>
    <source>
        <strain evidence="3 4">AK4</strain>
    </source>
</reference>
<keyword evidence="4" id="KW-1185">Reference proteome</keyword>
<evidence type="ECO:0000256" key="1">
    <source>
        <dbReference type="SAM" id="MobiDB-lite"/>
    </source>
</evidence>
<evidence type="ECO:0000313" key="4">
    <source>
        <dbReference type="Proteomes" id="UP000009881"/>
    </source>
</evidence>
<dbReference type="NCBIfam" id="NF008528">
    <property type="entry name" value="PRK11463.1-2"/>
    <property type="match status" value="1"/>
</dbReference>
<evidence type="ECO:0000256" key="2">
    <source>
        <dbReference type="SAM" id="Phobius"/>
    </source>
</evidence>
<feature type="compositionally biased region" description="Pro residues" evidence="1">
    <location>
        <begin position="188"/>
        <end position="200"/>
    </location>
</feature>
<feature type="transmembrane region" description="Helical" evidence="2">
    <location>
        <begin position="27"/>
        <end position="47"/>
    </location>
</feature>
<feature type="region of interest" description="Disordered" evidence="1">
    <location>
        <begin position="130"/>
        <end position="200"/>
    </location>
</feature>
<name>K9H3T1_9PROT</name>
<dbReference type="RefSeq" id="WP_009539468.1">
    <property type="nucleotide sequence ID" value="NZ_ANHY01000004.1"/>
</dbReference>
<dbReference type="InterPro" id="IPR007313">
    <property type="entry name" value="FxsA"/>
</dbReference>
<gene>
    <name evidence="3" type="ORF">C882_3271</name>
</gene>
<dbReference type="eggNOG" id="COG3030">
    <property type="taxonomic scope" value="Bacteria"/>
</dbReference>
<feature type="transmembrane region" description="Helical" evidence="2">
    <location>
        <begin position="77"/>
        <end position="101"/>
    </location>
</feature>
<accession>K9H3T1</accession>
<dbReference type="PANTHER" id="PTHR35335">
    <property type="entry name" value="UPF0716 PROTEIN FXSA"/>
    <property type="match status" value="1"/>
</dbReference>
<feature type="compositionally biased region" description="Gly residues" evidence="1">
    <location>
        <begin position="140"/>
        <end position="154"/>
    </location>
</feature>
<dbReference type="PANTHER" id="PTHR35335:SF1">
    <property type="entry name" value="UPF0716 PROTEIN FXSA"/>
    <property type="match status" value="1"/>
</dbReference>
<dbReference type="OrthoDB" id="9792788at2"/>
<protein>
    <submittedName>
        <fullName evidence="3">FxsA protein</fullName>
    </submittedName>
</protein>
<keyword evidence="2" id="KW-0812">Transmembrane</keyword>
<keyword evidence="2" id="KW-0472">Membrane</keyword>
<organism evidence="3 4">
    <name type="scientific">Caenispirillum salinarum AK4</name>
    <dbReference type="NCBI Taxonomy" id="1238182"/>
    <lineage>
        <taxon>Bacteria</taxon>
        <taxon>Pseudomonadati</taxon>
        <taxon>Pseudomonadota</taxon>
        <taxon>Alphaproteobacteria</taxon>
        <taxon>Rhodospirillales</taxon>
        <taxon>Novispirillaceae</taxon>
        <taxon>Caenispirillum</taxon>
    </lineage>
</organism>
<dbReference type="EMBL" id="ANHY01000004">
    <property type="protein sequence ID" value="EKV32207.1"/>
    <property type="molecule type" value="Genomic_DNA"/>
</dbReference>
<evidence type="ECO:0000313" key="3">
    <source>
        <dbReference type="EMBL" id="EKV32207.1"/>
    </source>
</evidence>
<proteinExistence type="predicted"/>
<dbReference type="Pfam" id="PF04186">
    <property type="entry name" value="FxsA"/>
    <property type="match status" value="1"/>
</dbReference>